<dbReference type="RefSeq" id="WP_004771594.1">
    <property type="nucleotide sequence ID" value="NZ_AKWH02000070.1"/>
</dbReference>
<dbReference type="AlphaFoldDB" id="A0A828XXB1"/>
<evidence type="ECO:0000313" key="2">
    <source>
        <dbReference type="Proteomes" id="UP000006339"/>
    </source>
</evidence>
<dbReference type="EMBL" id="AKWH02000070">
    <property type="protein sequence ID" value="EKO50010.1"/>
    <property type="molecule type" value="Genomic_DNA"/>
</dbReference>
<evidence type="ECO:0000313" key="1">
    <source>
        <dbReference type="EMBL" id="EKO50010.1"/>
    </source>
</evidence>
<comment type="caution">
    <text evidence="1">The sequence shown here is derived from an EMBL/GenBank/DDBJ whole genome shotgun (WGS) entry which is preliminary data.</text>
</comment>
<reference evidence="1" key="1">
    <citation type="submission" date="2012-10" db="EMBL/GenBank/DDBJ databases">
        <authorList>
            <person name="Harkins D.M."/>
            <person name="Durkin A.S."/>
            <person name="Brinkac L.M."/>
            <person name="Selengut J.D."/>
            <person name="Sanka R."/>
            <person name="DePew J."/>
            <person name="Purushe J."/>
            <person name="Picardeau M."/>
            <person name="Werts C."/>
            <person name="Goarant C."/>
            <person name="Vinetz J.M."/>
            <person name="Sutton G.G."/>
            <person name="Nelson W.C."/>
            <person name="Fouts D.E."/>
        </authorList>
    </citation>
    <scope>NUCLEOTIDE SEQUENCE [LARGE SCALE GENOMIC DNA]</scope>
    <source>
        <strain evidence="1">200802841</strain>
    </source>
</reference>
<proteinExistence type="predicted"/>
<name>A0A828XXB1_9LEPT</name>
<protein>
    <submittedName>
        <fullName evidence="1">PF09926 repeat protein</fullName>
    </submittedName>
</protein>
<sequence>MNERNNTPKGFSLGDPVKNKATGQKMYVDLAWSPTVRCVYFDEEKETLVKVQMLPEELERLQGVLPYLPK</sequence>
<gene>
    <name evidence="1" type="ORF">LEP1GSC131_1016</name>
</gene>
<organism evidence="1 2">
    <name type="scientific">Leptospira kirschneri str. 200802841</name>
    <dbReference type="NCBI Taxonomy" id="1193047"/>
    <lineage>
        <taxon>Bacteria</taxon>
        <taxon>Pseudomonadati</taxon>
        <taxon>Spirochaetota</taxon>
        <taxon>Spirochaetia</taxon>
        <taxon>Leptospirales</taxon>
        <taxon>Leptospiraceae</taxon>
        <taxon>Leptospira</taxon>
    </lineage>
</organism>
<keyword evidence="2" id="KW-1185">Reference proteome</keyword>
<accession>A0A828XXB1</accession>
<dbReference type="Proteomes" id="UP000006339">
    <property type="component" value="Unassembled WGS sequence"/>
</dbReference>